<dbReference type="EMBL" id="CP120682">
    <property type="protein sequence ID" value="WKN37651.1"/>
    <property type="molecule type" value="Genomic_DNA"/>
</dbReference>
<reference evidence="1" key="1">
    <citation type="journal article" date="2023" name="Comput. Struct. Biotechnol. J.">
        <title>Discovery of a novel marine Bacteroidetes with a rich repertoire of carbohydrate-active enzymes.</title>
        <authorList>
            <person name="Chen B."/>
            <person name="Liu G."/>
            <person name="Chen Q."/>
            <person name="Wang H."/>
            <person name="Liu L."/>
            <person name="Tang K."/>
        </authorList>
    </citation>
    <scope>NUCLEOTIDE SEQUENCE</scope>
    <source>
        <strain evidence="1">TK19036</strain>
    </source>
</reference>
<proteinExistence type="predicted"/>
<sequence>MMFFTNKLISFQLPKLLKKSTVKRQTVNYDEAQRIGILVTLTDHEKQHTIDDFIAHFTADHKEVQVLCYDKRRARNKIFGYLQFSDRDISAFGKIKAEHVIDFINSRFDYLMHLDVESNEVLDKILALSHAKCRIGCDIPEHHPFYELMFRAGSLYDLCELIMRYVRLVSIRKEAEPS</sequence>
<gene>
    <name evidence="1" type="ORF">K4G66_02880</name>
</gene>
<dbReference type="AlphaFoldDB" id="A0AA49GSK6"/>
<dbReference type="Pfam" id="PF21857">
    <property type="entry name" value="DUF6913"/>
    <property type="match status" value="1"/>
</dbReference>
<reference evidence="1" key="2">
    <citation type="journal article" date="2024" name="Antonie Van Leeuwenhoek">
        <title>Roseihalotalea indica gen. nov., sp. nov., a halophilic Bacteroidetes from mesopelagic Southwest Indian Ocean with higher carbohydrate metabolic potential.</title>
        <authorList>
            <person name="Chen B."/>
            <person name="Zhang M."/>
            <person name="Lin D."/>
            <person name="Ye J."/>
            <person name="Tang K."/>
        </authorList>
    </citation>
    <scope>NUCLEOTIDE SEQUENCE</scope>
    <source>
        <strain evidence="1">TK19036</strain>
    </source>
</reference>
<evidence type="ECO:0000313" key="1">
    <source>
        <dbReference type="EMBL" id="WKN37651.1"/>
    </source>
</evidence>
<accession>A0AA49GSK6</accession>
<organism evidence="1">
    <name type="scientific">Roseihalotalea indica</name>
    <dbReference type="NCBI Taxonomy" id="2867963"/>
    <lineage>
        <taxon>Bacteria</taxon>
        <taxon>Pseudomonadati</taxon>
        <taxon>Bacteroidota</taxon>
        <taxon>Cytophagia</taxon>
        <taxon>Cytophagales</taxon>
        <taxon>Catalimonadaceae</taxon>
        <taxon>Roseihalotalea</taxon>
    </lineage>
</organism>
<dbReference type="InterPro" id="IPR054207">
    <property type="entry name" value="DUF6913"/>
</dbReference>
<protein>
    <submittedName>
        <fullName evidence="1">Uncharacterized protein</fullName>
    </submittedName>
</protein>
<name>A0AA49GSK6_9BACT</name>